<evidence type="ECO:0000313" key="5">
    <source>
        <dbReference type="EMBL" id="OUN42337.1"/>
    </source>
</evidence>
<evidence type="ECO:0000256" key="2">
    <source>
        <dbReference type="NCBIfam" id="TIGR00070"/>
    </source>
</evidence>
<dbReference type="UniPathway" id="UPA00031">
    <property type="reaction ID" value="UER00006"/>
</dbReference>
<dbReference type="Pfam" id="PF13393">
    <property type="entry name" value="tRNA-synt_His"/>
    <property type="match status" value="2"/>
</dbReference>
<dbReference type="PANTHER" id="PTHR43707">
    <property type="entry name" value="HISTIDYL-TRNA SYNTHETASE"/>
    <property type="match status" value="1"/>
</dbReference>
<keyword evidence="5" id="KW-0808">Transferase</keyword>
<dbReference type="Pfam" id="PF01634">
    <property type="entry name" value="HisG"/>
    <property type="match status" value="1"/>
</dbReference>
<dbReference type="GO" id="GO:0006427">
    <property type="term" value="P:histidyl-tRNA aminoacylation"/>
    <property type="evidence" value="ECO:0007669"/>
    <property type="project" value="TreeGrafter"/>
</dbReference>
<dbReference type="AlphaFoldDB" id="A0A1Y3U5G0"/>
<dbReference type="GO" id="GO:0000105">
    <property type="term" value="P:L-histidine biosynthetic process"/>
    <property type="evidence" value="ECO:0007669"/>
    <property type="project" value="UniProtKB-UniRule"/>
</dbReference>
<dbReference type="InterPro" id="IPR041715">
    <property type="entry name" value="HisRS-like_core"/>
</dbReference>
<dbReference type="STRING" id="1118060.GCA_000311845_01910"/>
<reference evidence="6" key="1">
    <citation type="submission" date="2017-04" db="EMBL/GenBank/DDBJ databases">
        <title>Function of individual gut microbiota members based on whole genome sequencing of pure cultures obtained from chicken caecum.</title>
        <authorList>
            <person name="Medvecky M."/>
            <person name="Cejkova D."/>
            <person name="Polansky O."/>
            <person name="Karasova D."/>
            <person name="Kubasova T."/>
            <person name="Cizek A."/>
            <person name="Rychlik I."/>
        </authorList>
    </citation>
    <scope>NUCLEOTIDE SEQUENCE [LARGE SCALE GENOMIC DNA]</scope>
    <source>
        <strain evidence="6">An70</strain>
    </source>
</reference>
<dbReference type="PROSITE" id="PS50862">
    <property type="entry name" value="AA_TRNA_LIGASE_II"/>
    <property type="match status" value="1"/>
</dbReference>
<dbReference type="EC" id="2.4.2.17" evidence="2"/>
<dbReference type="RefSeq" id="WP_087186702.1">
    <property type="nucleotide sequence ID" value="NZ_NFHO01000008.1"/>
</dbReference>
<dbReference type="PANTHER" id="PTHR43707:SF6">
    <property type="entry name" value="ATP PHOSPHORIBOSYLTRANSFERASE REGULATORY SUBUNIT"/>
    <property type="match status" value="1"/>
</dbReference>
<dbReference type="EMBL" id="NFHO01000008">
    <property type="protein sequence ID" value="OUN42337.1"/>
    <property type="molecule type" value="Genomic_DNA"/>
</dbReference>
<dbReference type="GO" id="GO:0004821">
    <property type="term" value="F:histidine-tRNA ligase activity"/>
    <property type="evidence" value="ECO:0007669"/>
    <property type="project" value="TreeGrafter"/>
</dbReference>
<dbReference type="Proteomes" id="UP000196560">
    <property type="component" value="Unassembled WGS sequence"/>
</dbReference>
<evidence type="ECO:0000256" key="3">
    <source>
        <dbReference type="SAM" id="MobiDB-lite"/>
    </source>
</evidence>
<dbReference type="InterPro" id="IPR006195">
    <property type="entry name" value="aa-tRNA-synth_II"/>
</dbReference>
<feature type="region of interest" description="Disordered" evidence="3">
    <location>
        <begin position="422"/>
        <end position="447"/>
    </location>
</feature>
<keyword evidence="1" id="KW-0028">Amino-acid biosynthesis</keyword>
<protein>
    <recommendedName>
        <fullName evidence="2">ATP phosphoribosyltransferase</fullName>
        <ecNumber evidence="2">2.4.2.17</ecNumber>
    </recommendedName>
</protein>
<dbReference type="NCBIfam" id="TIGR00070">
    <property type="entry name" value="hisG"/>
    <property type="match status" value="1"/>
</dbReference>
<keyword evidence="1" id="KW-0368">Histidine biosynthesis</keyword>
<dbReference type="Gene3D" id="3.40.190.10">
    <property type="entry name" value="Periplasmic binding protein-like II"/>
    <property type="match status" value="3"/>
</dbReference>
<sequence>MKTTPWGFRDILPEEAQAREEIAQTVGGCFKSHGYLPVETPLLEDKSSLDRGGRITDTPFKLFDDDGRLLVVRPDNTLPIVRLVSTRLRDAALPLRLRYEAPLVRAQPRNSGAARQFTQLGFELIGEGGDAGDVEMVSLVIESLQALGLTSWRIVFGSVRPFMELLARCGDASLSSDVLSLVHANNLVDLDARLAQSSIGEPLRRAISELPRLHGGIEALDRVDELAVLAGIEEPLTGELRALVQRLEQRFTKDGEGAGAASDAVGAQTVKAGSALPSSAAPFGLDGALSFDFSIMNSFDYYTGLVLKVYAGNLPDPVGTGGRYDSAFDGVFPKLDRVPAAGFAFSLERLEGACTASEDARDASADHAVARAMEEPLRIAVPKGSLNAGTIAALEAVGLDVSGLRDPGRRLIIHARDLRGEMAGGEVPEGGTTAGSESEGEGASATARLTGPSIGDVEFIIVRATDAPAFVAGGGADCGFCGRDSLIEADLGLLELVDMHYGACRFIEAEPADRAGAADRAYARRGCLRVATKYPRIASAWYESRGIAADIVTLHGNIELGPIVGMTDRIVDITATGTTLRENDLVVTGELMECTARFFVNPGRARLDARVRMLAGRLAAYAAACGQRG</sequence>
<accession>A0A1Y3U5G0</accession>
<evidence type="ECO:0000256" key="1">
    <source>
        <dbReference type="ARBA" id="ARBA00023102"/>
    </source>
</evidence>
<feature type="domain" description="Aminoacyl-transfer RNA synthetases class-II family profile" evidence="4">
    <location>
        <begin position="19"/>
        <end position="382"/>
    </location>
</feature>
<dbReference type="GO" id="GO:0005737">
    <property type="term" value="C:cytoplasm"/>
    <property type="evidence" value="ECO:0007669"/>
    <property type="project" value="InterPro"/>
</dbReference>
<feature type="compositionally biased region" description="Low complexity" evidence="3">
    <location>
        <begin position="429"/>
        <end position="447"/>
    </location>
</feature>
<dbReference type="InterPro" id="IPR045864">
    <property type="entry name" value="aa-tRNA-synth_II/BPL/LPL"/>
</dbReference>
<keyword evidence="6" id="KW-1185">Reference proteome</keyword>
<name>A0A1Y3U5G0_9ACTN</name>
<dbReference type="SUPFAM" id="SSF53850">
    <property type="entry name" value="Periplasmic binding protein-like II"/>
    <property type="match status" value="1"/>
</dbReference>
<proteinExistence type="predicted"/>
<dbReference type="GO" id="GO:0003879">
    <property type="term" value="F:ATP phosphoribosyltransferase activity"/>
    <property type="evidence" value="ECO:0007669"/>
    <property type="project" value="UniProtKB-UniRule"/>
</dbReference>
<dbReference type="eggNOG" id="COG3705">
    <property type="taxonomic scope" value="Bacteria"/>
</dbReference>
<gene>
    <name evidence="5" type="ORF">B5G21_07695</name>
</gene>
<dbReference type="SUPFAM" id="SSF55681">
    <property type="entry name" value="Class II aaRS and biotin synthetases"/>
    <property type="match status" value="1"/>
</dbReference>
<evidence type="ECO:0000259" key="4">
    <source>
        <dbReference type="PROSITE" id="PS50862"/>
    </source>
</evidence>
<keyword evidence="5" id="KW-0328">Glycosyltransferase</keyword>
<dbReference type="CDD" id="cd00773">
    <property type="entry name" value="HisRS-like_core"/>
    <property type="match status" value="1"/>
</dbReference>
<dbReference type="eggNOG" id="COG0040">
    <property type="taxonomic scope" value="Bacteria"/>
</dbReference>
<dbReference type="InterPro" id="IPR013820">
    <property type="entry name" value="ATP_PRibTrfase_cat"/>
</dbReference>
<evidence type="ECO:0000313" key="6">
    <source>
        <dbReference type="Proteomes" id="UP000196560"/>
    </source>
</evidence>
<organism evidence="5 6">
    <name type="scientific">Enorma massiliensis</name>
    <dbReference type="NCBI Taxonomy" id="1472761"/>
    <lineage>
        <taxon>Bacteria</taxon>
        <taxon>Bacillati</taxon>
        <taxon>Actinomycetota</taxon>
        <taxon>Coriobacteriia</taxon>
        <taxon>Coriobacteriales</taxon>
        <taxon>Coriobacteriaceae</taxon>
        <taxon>Enorma</taxon>
    </lineage>
</organism>
<dbReference type="InterPro" id="IPR004516">
    <property type="entry name" value="HisRS/HisZ"/>
</dbReference>
<dbReference type="Gene3D" id="3.30.930.10">
    <property type="entry name" value="Bira Bifunctional Protein, Domain 2"/>
    <property type="match status" value="1"/>
</dbReference>
<comment type="caution">
    <text evidence="5">The sequence shown here is derived from an EMBL/GenBank/DDBJ whole genome shotgun (WGS) entry which is preliminary data.</text>
</comment>